<feature type="transmembrane region" description="Helical" evidence="1">
    <location>
        <begin position="99"/>
        <end position="121"/>
    </location>
</feature>
<dbReference type="Proteomes" id="UP001075225">
    <property type="component" value="Unassembled WGS sequence"/>
</dbReference>
<evidence type="ECO:0000313" key="4">
    <source>
        <dbReference type="Proteomes" id="UP000509722"/>
    </source>
</evidence>
<sequence>MFKFDLYSGVITDLETYNITEINGNNKNISTSNYDKVKFKINDKKLILKYNENPLNIGDKVKVIGLKKGKGKNSYLDIFAFNNFTALDNNITRISILHILFTSLLFIVCFISGFFFIALLFESIMGAMIIGVVFFFPSAFFFVYFFLASKMLFKNKKWLLEDDFKEK</sequence>
<gene>
    <name evidence="3" type="ORF">CURT_0943</name>
    <name evidence="2" type="ORF">O6B32_05515</name>
</gene>
<dbReference type="EMBL" id="JAPXGO010000003">
    <property type="protein sequence ID" value="MCZ6159935.1"/>
    <property type="molecule type" value="Genomic_DNA"/>
</dbReference>
<evidence type="ECO:0000313" key="2">
    <source>
        <dbReference type="EMBL" id="MCZ6159935.1"/>
    </source>
</evidence>
<dbReference type="OrthoDB" id="10017416at2"/>
<evidence type="ECO:0000313" key="3">
    <source>
        <dbReference type="EMBL" id="QKF84426.1"/>
    </source>
</evidence>
<dbReference type="AlphaFoldDB" id="A0A381E7T9"/>
<name>A0A381E7T9_9BACT</name>
<feature type="transmembrane region" description="Helical" evidence="1">
    <location>
        <begin position="127"/>
        <end position="147"/>
    </location>
</feature>
<organism evidence="2 5">
    <name type="scientific">Campylobacter ureolyticus</name>
    <dbReference type="NCBI Taxonomy" id="827"/>
    <lineage>
        <taxon>Bacteria</taxon>
        <taxon>Pseudomonadati</taxon>
        <taxon>Campylobacterota</taxon>
        <taxon>Epsilonproteobacteria</taxon>
        <taxon>Campylobacterales</taxon>
        <taxon>Campylobacteraceae</taxon>
        <taxon>Campylobacter</taxon>
    </lineage>
</organism>
<protein>
    <submittedName>
        <fullName evidence="2">Uncharacterized protein</fullName>
    </submittedName>
</protein>
<dbReference type="EMBL" id="CP053832">
    <property type="protein sequence ID" value="QKF84426.1"/>
    <property type="molecule type" value="Genomic_DNA"/>
</dbReference>
<dbReference type="RefSeq" id="WP_018713119.1">
    <property type="nucleotide sequence ID" value="NZ_CABMOL010000002.1"/>
</dbReference>
<keyword evidence="1" id="KW-0812">Transmembrane</keyword>
<evidence type="ECO:0000313" key="5">
    <source>
        <dbReference type="Proteomes" id="UP001075225"/>
    </source>
</evidence>
<dbReference type="Proteomes" id="UP000509722">
    <property type="component" value="Chromosome"/>
</dbReference>
<proteinExistence type="predicted"/>
<keyword evidence="1" id="KW-1133">Transmembrane helix</keyword>
<evidence type="ECO:0000256" key="1">
    <source>
        <dbReference type="SAM" id="Phobius"/>
    </source>
</evidence>
<accession>A0A381E7T9</accession>
<reference evidence="2" key="2">
    <citation type="submission" date="2022-12" db="EMBL/GenBank/DDBJ databases">
        <title>Species Delineation and Comparative Genomics within the Campylobacter ureolyticus Complex.</title>
        <authorList>
            <person name="Maki J."/>
            <person name="Howard M."/>
            <person name="Connelly S."/>
            <person name="Hardy D.J."/>
            <person name="Cameron A."/>
        </authorList>
    </citation>
    <scope>NUCLEOTIDE SEQUENCE</scope>
    <source>
        <strain evidence="2">URMC_787</strain>
    </source>
</reference>
<dbReference type="GeneID" id="77175844"/>
<keyword evidence="1" id="KW-0472">Membrane</keyword>
<reference evidence="3 4" key="1">
    <citation type="submission" date="2020-05" db="EMBL/GenBank/DDBJ databases">
        <title>Complete genome sequencing of Campylobacter and Arcobacter type strains.</title>
        <authorList>
            <person name="Miller W.G."/>
            <person name="Yee E."/>
        </authorList>
    </citation>
    <scope>NUCLEOTIDE SEQUENCE [LARGE SCALE GENOMIC DNA]</scope>
    <source>
        <strain evidence="3 4">LMG 6451</strain>
    </source>
</reference>